<dbReference type="RefSeq" id="WP_109534766.1">
    <property type="nucleotide sequence ID" value="NZ_CAXPUO010000027.1"/>
</dbReference>
<feature type="transmembrane region" description="Helical" evidence="1">
    <location>
        <begin position="6"/>
        <end position="30"/>
    </location>
</feature>
<keyword evidence="1" id="KW-0472">Membrane</keyword>
<feature type="transmembrane region" description="Helical" evidence="1">
    <location>
        <begin position="90"/>
        <end position="108"/>
    </location>
</feature>
<protein>
    <submittedName>
        <fullName evidence="2">AzlD domain-containing protein</fullName>
    </submittedName>
</protein>
<evidence type="ECO:0000313" key="3">
    <source>
        <dbReference type="Proteomes" id="UP000244940"/>
    </source>
</evidence>
<dbReference type="Pfam" id="PF05437">
    <property type="entry name" value="AzlD"/>
    <property type="match status" value="1"/>
</dbReference>
<evidence type="ECO:0000256" key="1">
    <source>
        <dbReference type="SAM" id="Phobius"/>
    </source>
</evidence>
<proteinExistence type="predicted"/>
<keyword evidence="1" id="KW-0812">Transmembrane</keyword>
<dbReference type="InterPro" id="IPR008407">
    <property type="entry name" value="Brnchd-chn_aa_trnsp_AzlD"/>
</dbReference>
<dbReference type="Proteomes" id="UP000244940">
    <property type="component" value="Unassembled WGS sequence"/>
</dbReference>
<gene>
    <name evidence="2" type="ORF">C4N9_18125</name>
</gene>
<organism evidence="2 3">
    <name type="scientific">Pararhodobacter marinus</name>
    <dbReference type="NCBI Taxonomy" id="2184063"/>
    <lineage>
        <taxon>Bacteria</taxon>
        <taxon>Pseudomonadati</taxon>
        <taxon>Pseudomonadota</taxon>
        <taxon>Alphaproteobacteria</taxon>
        <taxon>Rhodobacterales</taxon>
        <taxon>Paracoccaceae</taxon>
        <taxon>Pararhodobacter</taxon>
    </lineage>
</organism>
<dbReference type="GeneID" id="94366815"/>
<evidence type="ECO:0000313" key="2">
    <source>
        <dbReference type="EMBL" id="PWE27222.1"/>
    </source>
</evidence>
<dbReference type="EMBL" id="QEYD01000012">
    <property type="protein sequence ID" value="PWE27222.1"/>
    <property type="molecule type" value="Genomic_DNA"/>
</dbReference>
<keyword evidence="1" id="KW-1133">Transmembrane helix</keyword>
<comment type="caution">
    <text evidence="2">The sequence shown here is derived from an EMBL/GenBank/DDBJ whole genome shotgun (WGS) entry which is preliminary data.</text>
</comment>
<sequence>MTLSQPVIWLIIIVLGVGTFALRFSFLGLLGSRPLPPWALRLLRYTPVAVLPGLIAPRVFLPPEGATSPDPTLVATALVTLALGVWTKSAIWAMLSGALTLTVLTLILA</sequence>
<name>A0A2U2C5T7_9RHOB</name>
<reference evidence="2 3" key="1">
    <citation type="submission" date="2018-05" db="EMBL/GenBank/DDBJ databases">
        <title>Pararhodobacter marina sp. nov., isolated from deep-sea water of the Indian Ocean.</title>
        <authorList>
            <person name="Lai Q.Sr."/>
            <person name="Liu X."/>
            <person name="Shao Z."/>
        </authorList>
    </citation>
    <scope>NUCLEOTIDE SEQUENCE [LARGE SCALE GENOMIC DNA]</scope>
    <source>
        <strain evidence="2 3">CIC4N-9</strain>
    </source>
</reference>
<dbReference type="AlphaFoldDB" id="A0A2U2C5T7"/>
<keyword evidence="3" id="KW-1185">Reference proteome</keyword>
<accession>A0A2U2C5T7</accession>